<name>A0ABT2AKS2_9BURK</name>
<protein>
    <submittedName>
        <fullName evidence="3">Universal stress protein</fullName>
    </submittedName>
</protein>
<comment type="similarity">
    <text evidence="1">Belongs to the universal stress protein A family.</text>
</comment>
<dbReference type="CDD" id="cd00293">
    <property type="entry name" value="USP-like"/>
    <property type="match status" value="1"/>
</dbReference>
<accession>A0ABT2AKS2</accession>
<dbReference type="Pfam" id="PF00582">
    <property type="entry name" value="Usp"/>
    <property type="match status" value="1"/>
</dbReference>
<sequence>MSYRTIVVHVDESRHAPQRIRLAARLAGEHEAHLVGLAVTGVSREVFPHGYHAVPGSLEASYFEPLHASAARALEGFGLLAAEAGVSFEKRLVCDLASEALARMGRFADLVVAGQDDPDEALKDTIGRIPEYVAFTCARPVLVTPNAPLAHGMGRHVLVGWNGSQEASSALLAALPMMRHAVRVTVVSFRPHGDLELDDPQHQADLAAFLARHDVQADLLVLAHPIDGGRALLELARREAYDLLVIGCYGHSQFRELFLGGVTRKVLRDATVPVLMAR</sequence>
<dbReference type="PANTHER" id="PTHR46268:SF15">
    <property type="entry name" value="UNIVERSAL STRESS PROTEIN HP_0031"/>
    <property type="match status" value="1"/>
</dbReference>
<dbReference type="InterPro" id="IPR006015">
    <property type="entry name" value="Universal_stress_UspA"/>
</dbReference>
<reference evidence="3 4" key="1">
    <citation type="submission" date="2022-08" db="EMBL/GenBank/DDBJ databases">
        <title>Reclassification of Massilia species as members of the genera Telluria, Duganella, Pseudoduganella, Mokoshia gen. nov. and Zemynaea gen. nov. using orthogonal and non-orthogonal genome-based approaches.</title>
        <authorList>
            <person name="Bowman J.P."/>
        </authorList>
    </citation>
    <scope>NUCLEOTIDE SEQUENCE [LARGE SCALE GENOMIC DNA]</scope>
    <source>
        <strain evidence="3 4">JCM 31661</strain>
    </source>
</reference>
<keyword evidence="4" id="KW-1185">Reference proteome</keyword>
<evidence type="ECO:0000313" key="3">
    <source>
        <dbReference type="EMBL" id="MCS0596837.1"/>
    </source>
</evidence>
<evidence type="ECO:0000256" key="1">
    <source>
        <dbReference type="ARBA" id="ARBA00008791"/>
    </source>
</evidence>
<dbReference type="SUPFAM" id="SSF52402">
    <property type="entry name" value="Adenine nucleotide alpha hydrolases-like"/>
    <property type="match status" value="2"/>
</dbReference>
<comment type="caution">
    <text evidence="3">The sequence shown here is derived from an EMBL/GenBank/DDBJ whole genome shotgun (WGS) entry which is preliminary data.</text>
</comment>
<dbReference type="EMBL" id="JANUHA010000006">
    <property type="protein sequence ID" value="MCS0596837.1"/>
    <property type="molecule type" value="Genomic_DNA"/>
</dbReference>
<gene>
    <name evidence="3" type="ORF">NX780_10780</name>
</gene>
<evidence type="ECO:0000313" key="4">
    <source>
        <dbReference type="Proteomes" id="UP001206572"/>
    </source>
</evidence>
<feature type="domain" description="UspA" evidence="2">
    <location>
        <begin position="155"/>
        <end position="278"/>
    </location>
</feature>
<organism evidence="3 4">
    <name type="scientific">Massilia agri</name>
    <dbReference type="NCBI Taxonomy" id="1886785"/>
    <lineage>
        <taxon>Bacteria</taxon>
        <taxon>Pseudomonadati</taxon>
        <taxon>Pseudomonadota</taxon>
        <taxon>Betaproteobacteria</taxon>
        <taxon>Burkholderiales</taxon>
        <taxon>Oxalobacteraceae</taxon>
        <taxon>Telluria group</taxon>
        <taxon>Massilia</taxon>
    </lineage>
</organism>
<dbReference type="PRINTS" id="PR01438">
    <property type="entry name" value="UNVRSLSTRESS"/>
</dbReference>
<dbReference type="InterPro" id="IPR006016">
    <property type="entry name" value="UspA"/>
</dbReference>
<dbReference type="Proteomes" id="UP001206572">
    <property type="component" value="Unassembled WGS sequence"/>
</dbReference>
<evidence type="ECO:0000259" key="2">
    <source>
        <dbReference type="Pfam" id="PF00582"/>
    </source>
</evidence>
<dbReference type="Gene3D" id="3.40.50.12370">
    <property type="match status" value="1"/>
</dbReference>
<dbReference type="RefSeq" id="WP_258827870.1">
    <property type="nucleotide sequence ID" value="NZ_JANUHA010000006.1"/>
</dbReference>
<dbReference type="PANTHER" id="PTHR46268">
    <property type="entry name" value="STRESS RESPONSE PROTEIN NHAX"/>
    <property type="match status" value="1"/>
</dbReference>
<proteinExistence type="inferred from homology"/>